<proteinExistence type="inferred from homology"/>
<keyword evidence="5 11" id="KW-0472">Membrane</keyword>
<feature type="transmembrane region" description="Helical" evidence="11">
    <location>
        <begin position="434"/>
        <end position="457"/>
    </location>
</feature>
<dbReference type="SUPFAM" id="SSF82866">
    <property type="entry name" value="Multidrug efflux transporter AcrB transmembrane domain"/>
    <property type="match status" value="2"/>
</dbReference>
<dbReference type="Ensembl" id="ENSSFOT00015027416.2">
    <property type="protein sequence ID" value="ENSSFOP00015027107.2"/>
    <property type="gene ID" value="ENSSFOG00015017387.2"/>
</dbReference>
<evidence type="ECO:0000256" key="6">
    <source>
        <dbReference type="ARBA" id="ARBA00023180"/>
    </source>
</evidence>
<name>A0A8C9S0B2_SCLFO</name>
<keyword evidence="3 11" id="KW-0812">Transmembrane</keyword>
<feature type="transmembrane region" description="Helical" evidence="11">
    <location>
        <begin position="523"/>
        <end position="542"/>
    </location>
</feature>
<evidence type="ECO:0000256" key="9">
    <source>
        <dbReference type="ARBA" id="ARBA00074262"/>
    </source>
</evidence>
<feature type="transmembrane region" description="Helical" evidence="11">
    <location>
        <begin position="750"/>
        <end position="770"/>
    </location>
</feature>
<evidence type="ECO:0000313" key="14">
    <source>
        <dbReference type="Proteomes" id="UP000694397"/>
    </source>
</evidence>
<gene>
    <name evidence="13" type="primary">PTCHD3</name>
</gene>
<keyword evidence="2" id="KW-1003">Cell membrane</keyword>
<feature type="transmembrane region" description="Helical" evidence="11">
    <location>
        <begin position="776"/>
        <end position="801"/>
    </location>
</feature>
<accession>A0A8C9S0B2</accession>
<evidence type="ECO:0000256" key="8">
    <source>
        <dbReference type="ARBA" id="ARBA00060429"/>
    </source>
</evidence>
<reference evidence="13" key="2">
    <citation type="submission" date="2025-08" db="UniProtKB">
        <authorList>
            <consortium name="Ensembl"/>
        </authorList>
    </citation>
    <scope>IDENTIFICATION</scope>
</reference>
<keyword evidence="14" id="KW-1185">Reference proteome</keyword>
<dbReference type="InterPro" id="IPR051697">
    <property type="entry name" value="Patched_domain-protein"/>
</dbReference>
<feature type="region of interest" description="Disordered" evidence="10">
    <location>
        <begin position="1"/>
        <end position="36"/>
    </location>
</feature>
<dbReference type="Pfam" id="PF02460">
    <property type="entry name" value="Patched"/>
    <property type="match status" value="1"/>
</dbReference>
<dbReference type="PANTHER" id="PTHR10796">
    <property type="entry name" value="PATCHED-RELATED"/>
    <property type="match status" value="1"/>
</dbReference>
<dbReference type="Gene3D" id="1.20.1640.10">
    <property type="entry name" value="Multidrug efflux transporter AcrB transmembrane domain"/>
    <property type="match status" value="2"/>
</dbReference>
<evidence type="ECO:0000313" key="13">
    <source>
        <dbReference type="Ensembl" id="ENSSFOP00015027107.2"/>
    </source>
</evidence>
<dbReference type="PANTHER" id="PTHR10796:SF60">
    <property type="entry name" value="PATCHED DOMAIN-CONTAINING PROTEIN 3"/>
    <property type="match status" value="1"/>
</dbReference>
<dbReference type="OrthoDB" id="6510177at2759"/>
<protein>
    <recommendedName>
        <fullName evidence="9">Patched domain-containing protein 3</fullName>
    </recommendedName>
</protein>
<comment type="function">
    <text evidence="7">May play a role in sperm development or sperm function. However, does not appear to have an essential role in spermatogenesis or male fertility.</text>
</comment>
<comment type="subcellular location">
    <subcellularLocation>
        <location evidence="8">Cell projection</location>
        <location evidence="8">Cilium</location>
        <location evidence="8">Flagellum membrane</location>
        <topology evidence="8">Multi-pass membrane protein</topology>
    </subcellularLocation>
</comment>
<evidence type="ECO:0000256" key="10">
    <source>
        <dbReference type="SAM" id="MobiDB-lite"/>
    </source>
</evidence>
<feature type="transmembrane region" description="Helical" evidence="11">
    <location>
        <begin position="851"/>
        <end position="873"/>
    </location>
</feature>
<dbReference type="GO" id="GO:0097225">
    <property type="term" value="C:sperm midpiece"/>
    <property type="evidence" value="ECO:0007669"/>
    <property type="project" value="UniProtKB-ARBA"/>
</dbReference>
<sequence length="916" mass="103016">KAPQAGLEPQTHQRAGPGPTHCATVPPNQRMKDGKTSRWRTDCIEKPLSRLLMALGRAVGSHPWPFFILPMLISAALGGGFYFLKDNETNNIEEQFTPVDGPAKLERTFVKQNFPLDASAFSVQRLYSEGTFASLIVSPVPPGNNILSEEAFAQIIGLDALVRNLSVRDGGRDVTFAEVCAKARGQCVQNEILEMIDWDPAQIERSPIAFPQHMVQGRGLVFLGNSLGGVTVNESGFVQRAEALRLYYFLEENSEMQMETSLWLDEFLRVCDGLSVEKIKVSYFTSKSREEELDANSKEVIQLFSATYFLAITFSIVSCLRLDNVRNKAWVATVGVITAGLAVLSSFGMLLYIGVPFPMTVANAPFLILGIGVDDMFIMISSWQQTKVHDEVKDRMAHTYKEAAISITITTLTDTLAFYIGILTPFSSVKSFCLYTGTAIVFCYIYNITFFGAFLALNGRREHSNRHWLTCRKVPVESSPEKSAIYSICCTGGTYDRNTGTEEIQPVNNFFLKYYGPFLTKPWTVFFVVLLYAGYLSVSIYGCFQIKEGIDLRNLAADDSYVVNYYNDEKEYFTEYGPNVMIVVTDEFPYWNKTARVSLTRSLEKFLNLPFVDKSLFLSWLDNYELYANLTLLDISDETTFKINLPQFTKLNYFKQDVNFTNNEIYASRFFIQTVNITNAVDEENMLNKLRDTAKEASVDGLNFLVYHPAFIYFDQYAVVVDNTIQNILLATGAMLVVSLLLIPNPLCSLWVTFAIASVIVGVAGFMALWDVNLDSISMINLVICIGFSVDFSAHISYAFVSSTKSSAKEKAIEALFTLGYPIVQGAVSTILGIVVLSAAKSYIFRTFFKIMFLVISFGAIHGITFIPVFMTYKYNVLFFSKIIFCKMSDALFFLNHFTFSEANYLKHFLFFNFSL</sequence>
<evidence type="ECO:0000259" key="12">
    <source>
        <dbReference type="PROSITE" id="PS50156"/>
    </source>
</evidence>
<dbReference type="Proteomes" id="UP000694397">
    <property type="component" value="Chromosome 19"/>
</dbReference>
<reference evidence="13 14" key="1">
    <citation type="submission" date="2019-04" db="EMBL/GenBank/DDBJ databases">
        <authorList>
            <consortium name="Wellcome Sanger Institute Data Sharing"/>
        </authorList>
    </citation>
    <scope>NUCLEOTIDE SEQUENCE [LARGE SCALE GENOMIC DNA]</scope>
</reference>
<organism evidence="13 14">
    <name type="scientific">Scleropages formosus</name>
    <name type="common">Asian bonytongue</name>
    <name type="synonym">Osteoglossum formosum</name>
    <dbReference type="NCBI Taxonomy" id="113540"/>
    <lineage>
        <taxon>Eukaryota</taxon>
        <taxon>Metazoa</taxon>
        <taxon>Chordata</taxon>
        <taxon>Craniata</taxon>
        <taxon>Vertebrata</taxon>
        <taxon>Euteleostomi</taxon>
        <taxon>Actinopterygii</taxon>
        <taxon>Neopterygii</taxon>
        <taxon>Teleostei</taxon>
        <taxon>Osteoglossocephala</taxon>
        <taxon>Osteoglossomorpha</taxon>
        <taxon>Osteoglossiformes</taxon>
        <taxon>Osteoglossidae</taxon>
        <taxon>Scleropages</taxon>
    </lineage>
</organism>
<feature type="transmembrane region" description="Helical" evidence="11">
    <location>
        <begin position="303"/>
        <end position="322"/>
    </location>
</feature>
<feature type="transmembrane region" description="Helical" evidence="11">
    <location>
        <begin position="813"/>
        <end position="839"/>
    </location>
</feature>
<reference evidence="13" key="3">
    <citation type="submission" date="2025-09" db="UniProtKB">
        <authorList>
            <consortium name="Ensembl"/>
        </authorList>
    </citation>
    <scope>IDENTIFICATION</scope>
</reference>
<evidence type="ECO:0000256" key="4">
    <source>
        <dbReference type="ARBA" id="ARBA00022989"/>
    </source>
</evidence>
<dbReference type="InterPro" id="IPR003392">
    <property type="entry name" value="PTHD_SSD"/>
</dbReference>
<evidence type="ECO:0000256" key="11">
    <source>
        <dbReference type="SAM" id="Phobius"/>
    </source>
</evidence>
<dbReference type="AlphaFoldDB" id="A0A8C9S0B2"/>
<feature type="transmembrane region" description="Helical" evidence="11">
    <location>
        <begin position="329"/>
        <end position="355"/>
    </location>
</feature>
<evidence type="ECO:0000256" key="2">
    <source>
        <dbReference type="ARBA" id="ARBA00022475"/>
    </source>
</evidence>
<feature type="transmembrane region" description="Helical" evidence="11">
    <location>
        <begin position="361"/>
        <end position="383"/>
    </location>
</feature>
<comment type="similarity">
    <text evidence="1">Belongs to the patched family.</text>
</comment>
<evidence type="ECO:0000256" key="5">
    <source>
        <dbReference type="ARBA" id="ARBA00023136"/>
    </source>
</evidence>
<dbReference type="FunFam" id="1.20.1640.10:FF:000013">
    <property type="entry name" value="PaTched Related family"/>
    <property type="match status" value="1"/>
</dbReference>
<dbReference type="InterPro" id="IPR000731">
    <property type="entry name" value="SSD"/>
</dbReference>
<dbReference type="GeneTree" id="ENSGT00940000158727"/>
<feature type="domain" description="SSD" evidence="12">
    <location>
        <begin position="300"/>
        <end position="457"/>
    </location>
</feature>
<dbReference type="PROSITE" id="PS50156">
    <property type="entry name" value="SSD"/>
    <property type="match status" value="1"/>
</dbReference>
<dbReference type="GO" id="GO:0016020">
    <property type="term" value="C:membrane"/>
    <property type="evidence" value="ECO:0007669"/>
    <property type="project" value="InterPro"/>
</dbReference>
<keyword evidence="4 11" id="KW-1133">Transmembrane helix</keyword>
<evidence type="ECO:0000256" key="1">
    <source>
        <dbReference type="ARBA" id="ARBA00005585"/>
    </source>
</evidence>
<keyword evidence="6" id="KW-0325">Glycoprotein</keyword>
<feature type="transmembrane region" description="Helical" evidence="11">
    <location>
        <begin position="725"/>
        <end position="743"/>
    </location>
</feature>
<evidence type="ECO:0000256" key="3">
    <source>
        <dbReference type="ARBA" id="ARBA00022692"/>
    </source>
</evidence>
<evidence type="ECO:0000256" key="7">
    <source>
        <dbReference type="ARBA" id="ARBA00057027"/>
    </source>
</evidence>
<feature type="transmembrane region" description="Helical" evidence="11">
    <location>
        <begin position="403"/>
        <end position="422"/>
    </location>
</feature>